<reference evidence="12" key="1">
    <citation type="submission" date="2020-10" db="EMBL/GenBank/DDBJ databases">
        <authorList>
            <person name="Gilroy R."/>
        </authorList>
    </citation>
    <scope>NUCLEOTIDE SEQUENCE</scope>
    <source>
        <strain evidence="12">ChiSxjej2B14-6234</strain>
    </source>
</reference>
<dbReference type="InterPro" id="IPR013529">
    <property type="entry name" value="Glyco_hydro_42_N"/>
</dbReference>
<dbReference type="InterPro" id="IPR017853">
    <property type="entry name" value="GH"/>
</dbReference>
<evidence type="ECO:0000259" key="10">
    <source>
        <dbReference type="Pfam" id="PF02449"/>
    </source>
</evidence>
<dbReference type="Pfam" id="PF08532">
    <property type="entry name" value="Glyco_hydro_42M"/>
    <property type="match status" value="1"/>
</dbReference>
<keyword evidence="9" id="KW-0479">Metal-binding</keyword>
<dbReference type="InterPro" id="IPR013780">
    <property type="entry name" value="Glyco_hydro_b"/>
</dbReference>
<accession>A0A9D0ZBY9</accession>
<dbReference type="GO" id="GO:0005975">
    <property type="term" value="P:carbohydrate metabolic process"/>
    <property type="evidence" value="ECO:0007669"/>
    <property type="project" value="InterPro"/>
</dbReference>
<dbReference type="Gene3D" id="2.60.40.1180">
    <property type="entry name" value="Golgi alpha-mannosidase II"/>
    <property type="match status" value="1"/>
</dbReference>
<dbReference type="GO" id="GO:0046872">
    <property type="term" value="F:metal ion binding"/>
    <property type="evidence" value="ECO:0007669"/>
    <property type="project" value="UniProtKB-KW"/>
</dbReference>
<gene>
    <name evidence="12" type="ORF">IAB73_09320</name>
</gene>
<dbReference type="GO" id="GO:0004565">
    <property type="term" value="F:beta-galactosidase activity"/>
    <property type="evidence" value="ECO:0007669"/>
    <property type="project" value="UniProtKB-EC"/>
</dbReference>
<keyword evidence="5 6" id="KW-0326">Glycosidase</keyword>
<dbReference type="PANTHER" id="PTHR36447">
    <property type="entry name" value="BETA-GALACTOSIDASE GANA"/>
    <property type="match status" value="1"/>
</dbReference>
<evidence type="ECO:0000256" key="6">
    <source>
        <dbReference type="PIRNR" id="PIRNR001084"/>
    </source>
</evidence>
<evidence type="ECO:0000256" key="7">
    <source>
        <dbReference type="PIRSR" id="PIRSR001084-1"/>
    </source>
</evidence>
<feature type="binding site" evidence="9">
    <location>
        <position position="165"/>
    </location>
    <ligand>
        <name>Zn(2+)</name>
        <dbReference type="ChEBI" id="CHEBI:29105"/>
    </ligand>
</feature>
<evidence type="ECO:0000256" key="1">
    <source>
        <dbReference type="ARBA" id="ARBA00001412"/>
    </source>
</evidence>
<dbReference type="Gene3D" id="3.40.50.880">
    <property type="match status" value="1"/>
</dbReference>
<evidence type="ECO:0000259" key="11">
    <source>
        <dbReference type="Pfam" id="PF08532"/>
    </source>
</evidence>
<sequence length="675" mass="76367">MAQYPPIMKDKPVLLHGGDYNPEQWINDKKTVWPRDMELAKKAGINTLSVGIFSWAMLEPEEGRFDFGWLDEVMDMLAQNGIKAVLATPSGARPSWMAEKYPEVLRVTEDRRRQLFGERHNHCLTSPVYREKVRKINTLLAERYKDHPALGMWHISNEYGGECHCPLCQQKFRAWLKARYGTIDRLNDAWWNTFWSHRYTSFDQIESPSSIGEGTSHGLNLAWKRFTTQQYCDFYAWEIEPLRRITPDVPCTTNLMGTYTGINYFELGRLLDRSSWDNYPAWTGDLRDADIAANASFRHDLMRGVGGGKPFMMMESSPSAVNWQPVNRLRQPGVLTLQGLQAVAHGSDTVQYFQFRKGRGSFEKFHGAVVSHDEREDNRVYREVCAVGEKLSRLCAVLGSAPENRVAVIYDWENRWALDDARFGLNEDKGYELAVRAHHAALMRAGYGVDVIDQTCDLSGYRVVCGPMTYMLRPGFAERVRAFVEGGGTYVSTYCSGWVDEEDLCFMGGFPGPLRDVFGLWDEETDALDATQHNRFTWNGKTYEAKDFCALVHPQGAQVLATYEERFYAGAPALTRNAFGKGCCYYVAARTGEDFLIDLYAHVTKEAGLTPLLDDVPYGVLLAERVGENGRFLFVMNTVPEARTVVLPACTDAMTGEARGGETVLPPYGVIAVRR</sequence>
<proteinExistence type="inferred from homology"/>
<evidence type="ECO:0000256" key="4">
    <source>
        <dbReference type="ARBA" id="ARBA00022801"/>
    </source>
</evidence>
<feature type="active site" description="Nucleophile" evidence="7">
    <location>
        <position position="315"/>
    </location>
</feature>
<feature type="binding site" evidence="9">
    <location>
        <position position="163"/>
    </location>
    <ligand>
        <name>Zn(2+)</name>
        <dbReference type="ChEBI" id="CHEBI:29105"/>
    </ligand>
</feature>
<feature type="binding site" evidence="9">
    <location>
        <position position="123"/>
    </location>
    <ligand>
        <name>Zn(2+)</name>
        <dbReference type="ChEBI" id="CHEBI:29105"/>
    </ligand>
</feature>
<evidence type="ECO:0000256" key="8">
    <source>
        <dbReference type="PIRSR" id="PIRSR001084-2"/>
    </source>
</evidence>
<dbReference type="AlphaFoldDB" id="A0A9D0ZBY9"/>
<evidence type="ECO:0000256" key="9">
    <source>
        <dbReference type="PIRSR" id="PIRSR001084-3"/>
    </source>
</evidence>
<feature type="binding site" evidence="8">
    <location>
        <position position="119"/>
    </location>
    <ligand>
        <name>substrate</name>
    </ligand>
</feature>
<dbReference type="SUPFAM" id="SSF51445">
    <property type="entry name" value="(Trans)glycosidases"/>
    <property type="match status" value="1"/>
</dbReference>
<feature type="domain" description="Beta-galactosidase trimerisation" evidence="11">
    <location>
        <begin position="405"/>
        <end position="609"/>
    </location>
</feature>
<protein>
    <recommendedName>
        <fullName evidence="3 6">Beta-galactosidase</fullName>
        <shortName evidence="6">Beta-gal</shortName>
        <ecNumber evidence="3 6">3.2.1.23</ecNumber>
    </recommendedName>
</protein>
<feature type="binding site" evidence="9">
    <location>
        <position position="168"/>
    </location>
    <ligand>
        <name>Zn(2+)</name>
        <dbReference type="ChEBI" id="CHEBI:29105"/>
    </ligand>
</feature>
<evidence type="ECO:0000256" key="2">
    <source>
        <dbReference type="ARBA" id="ARBA00005940"/>
    </source>
</evidence>
<comment type="catalytic activity">
    <reaction evidence="1 6">
        <text>Hydrolysis of terminal non-reducing beta-D-galactose residues in beta-D-galactosides.</text>
        <dbReference type="EC" id="3.2.1.23"/>
    </reaction>
</comment>
<dbReference type="PANTHER" id="PTHR36447:SF1">
    <property type="entry name" value="BETA-GALACTOSIDASE GANA"/>
    <property type="match status" value="1"/>
</dbReference>
<dbReference type="Proteomes" id="UP000886887">
    <property type="component" value="Unassembled WGS sequence"/>
</dbReference>
<dbReference type="PIRSF" id="PIRSF001084">
    <property type="entry name" value="B-galactosidase"/>
    <property type="match status" value="1"/>
</dbReference>
<evidence type="ECO:0000313" key="12">
    <source>
        <dbReference type="EMBL" id="HIQ72391.1"/>
    </source>
</evidence>
<feature type="binding site" evidence="8">
    <location>
        <position position="323"/>
    </location>
    <ligand>
        <name>substrate</name>
    </ligand>
</feature>
<dbReference type="InterPro" id="IPR029062">
    <property type="entry name" value="Class_I_gatase-like"/>
</dbReference>
<evidence type="ECO:0000256" key="5">
    <source>
        <dbReference type="ARBA" id="ARBA00023295"/>
    </source>
</evidence>
<dbReference type="Pfam" id="PF02449">
    <property type="entry name" value="Glyco_hydro_42"/>
    <property type="match status" value="1"/>
</dbReference>
<dbReference type="EMBL" id="DVFJ01000034">
    <property type="protein sequence ID" value="HIQ72391.1"/>
    <property type="molecule type" value="Genomic_DNA"/>
</dbReference>
<dbReference type="InterPro" id="IPR013738">
    <property type="entry name" value="Beta_galactosidase_Trimer"/>
</dbReference>
<keyword evidence="4 6" id="KW-0378">Hydrolase</keyword>
<dbReference type="GO" id="GO:0009341">
    <property type="term" value="C:beta-galactosidase complex"/>
    <property type="evidence" value="ECO:0007669"/>
    <property type="project" value="InterPro"/>
</dbReference>
<name>A0A9D0ZBY9_9FIRM</name>
<organism evidence="12 13">
    <name type="scientific">Candidatus Onthenecus intestinigallinarum</name>
    <dbReference type="NCBI Taxonomy" id="2840875"/>
    <lineage>
        <taxon>Bacteria</taxon>
        <taxon>Bacillati</taxon>
        <taxon>Bacillota</taxon>
        <taxon>Clostridia</taxon>
        <taxon>Eubacteriales</taxon>
        <taxon>Candidatus Onthenecus</taxon>
    </lineage>
</organism>
<feature type="domain" description="Glycoside hydrolase family 42 N-terminal" evidence="10">
    <location>
        <begin position="19"/>
        <end position="393"/>
    </location>
</feature>
<feature type="binding site" evidence="8">
    <location>
        <position position="157"/>
    </location>
    <ligand>
        <name>substrate</name>
    </ligand>
</feature>
<feature type="active site" description="Proton donor" evidence="7">
    <location>
        <position position="158"/>
    </location>
</feature>
<reference evidence="12" key="2">
    <citation type="journal article" date="2021" name="PeerJ">
        <title>Extensive microbial diversity within the chicken gut microbiome revealed by metagenomics and culture.</title>
        <authorList>
            <person name="Gilroy R."/>
            <person name="Ravi A."/>
            <person name="Getino M."/>
            <person name="Pursley I."/>
            <person name="Horton D.L."/>
            <person name="Alikhan N.F."/>
            <person name="Baker D."/>
            <person name="Gharbi K."/>
            <person name="Hall N."/>
            <person name="Watson M."/>
            <person name="Adriaenssens E.M."/>
            <person name="Foster-Nyarko E."/>
            <person name="Jarju S."/>
            <person name="Secka A."/>
            <person name="Antonio M."/>
            <person name="Oren A."/>
            <person name="Chaudhuri R.R."/>
            <person name="La Ragione R."/>
            <person name="Hildebrand F."/>
            <person name="Pallen M.J."/>
        </authorList>
    </citation>
    <scope>NUCLEOTIDE SEQUENCE</scope>
    <source>
        <strain evidence="12">ChiSxjej2B14-6234</strain>
    </source>
</reference>
<evidence type="ECO:0000256" key="3">
    <source>
        <dbReference type="ARBA" id="ARBA00012756"/>
    </source>
</evidence>
<evidence type="ECO:0000313" key="13">
    <source>
        <dbReference type="Proteomes" id="UP000886887"/>
    </source>
</evidence>
<dbReference type="CDD" id="cd03143">
    <property type="entry name" value="A4_beta-galactosidase_middle_domain"/>
    <property type="match status" value="1"/>
</dbReference>
<keyword evidence="9" id="KW-0862">Zinc</keyword>
<dbReference type="EC" id="3.2.1.23" evidence="3 6"/>
<comment type="similarity">
    <text evidence="2 6">Belongs to the glycosyl hydrolase 42 family.</text>
</comment>
<dbReference type="InterPro" id="IPR003476">
    <property type="entry name" value="Glyco_hydro_42"/>
</dbReference>
<comment type="caution">
    <text evidence="12">The sequence shown here is derived from an EMBL/GenBank/DDBJ whole genome shotgun (WGS) entry which is preliminary data.</text>
</comment>
<dbReference type="Gene3D" id="3.20.20.80">
    <property type="entry name" value="Glycosidases"/>
    <property type="match status" value="1"/>
</dbReference>
<dbReference type="SUPFAM" id="SSF52317">
    <property type="entry name" value="Class I glutamine amidotransferase-like"/>
    <property type="match status" value="1"/>
</dbReference>